<dbReference type="AlphaFoldDB" id="A0A0T5NQY4"/>
<dbReference type="Proteomes" id="UP000051295">
    <property type="component" value="Unassembled WGS sequence"/>
</dbReference>
<evidence type="ECO:0000313" key="2">
    <source>
        <dbReference type="Proteomes" id="UP000051295"/>
    </source>
</evidence>
<reference evidence="1 2" key="1">
    <citation type="submission" date="2015-04" db="EMBL/GenBank/DDBJ databases">
        <title>The draft genome sequence of Roseovarius sp.R12b.</title>
        <authorList>
            <person name="Li G."/>
            <person name="Lai Q."/>
            <person name="Shao Z."/>
            <person name="Yan P."/>
        </authorList>
    </citation>
    <scope>NUCLEOTIDE SEQUENCE [LARGE SCALE GENOMIC DNA]</scope>
    <source>
        <strain evidence="1 2">R12B</strain>
    </source>
</reference>
<organism evidence="1 2">
    <name type="scientific">Roseovarius atlanticus</name>
    <dbReference type="NCBI Taxonomy" id="1641875"/>
    <lineage>
        <taxon>Bacteria</taxon>
        <taxon>Pseudomonadati</taxon>
        <taxon>Pseudomonadota</taxon>
        <taxon>Alphaproteobacteria</taxon>
        <taxon>Rhodobacterales</taxon>
        <taxon>Roseobacteraceae</taxon>
        <taxon>Roseovarius</taxon>
    </lineage>
</organism>
<protein>
    <submittedName>
        <fullName evidence="1">Uncharacterized protein</fullName>
    </submittedName>
</protein>
<name>A0A0T5NQY4_9RHOB</name>
<comment type="caution">
    <text evidence="1">The sequence shown here is derived from an EMBL/GenBank/DDBJ whole genome shotgun (WGS) entry which is preliminary data.</text>
</comment>
<dbReference type="EMBL" id="LAXJ01000023">
    <property type="protein sequence ID" value="KRS11126.1"/>
    <property type="molecule type" value="Genomic_DNA"/>
</dbReference>
<accession>A0A0T5NQY4</accession>
<sequence length="170" mass="19592">MACRHELGGISNRSDQSRRRQWADARCRGESLTRLACLVPGEDLLVDGIELRRQCIKMLEQRIERRPSFPRQNLFVGSLHVPPEGANTTDAFSSDNPELTEKPPCRIHAGRPLPQEERSHTVQCQQPLAFPGFDRNKPYVRTADSFANRLRICRIRLVPLHIRLHVLRRN</sequence>
<proteinExistence type="predicted"/>
<dbReference type="PATRIC" id="fig|1641875.4.peg.2101"/>
<gene>
    <name evidence="1" type="ORF">XM53_17920</name>
</gene>
<evidence type="ECO:0000313" key="1">
    <source>
        <dbReference type="EMBL" id="KRS11126.1"/>
    </source>
</evidence>
<keyword evidence="2" id="KW-1185">Reference proteome</keyword>